<keyword evidence="2" id="KW-0732">Signal</keyword>
<name>A0ABQ1XFA7_9PROT</name>
<evidence type="ECO:0000313" key="4">
    <source>
        <dbReference type="EMBL" id="GGG91434.1"/>
    </source>
</evidence>
<dbReference type="Proteomes" id="UP000648722">
    <property type="component" value="Unassembled WGS sequence"/>
</dbReference>
<reference evidence="5" key="1">
    <citation type="journal article" date="2019" name="Int. J. Syst. Evol. Microbiol.">
        <title>The Global Catalogue of Microorganisms (GCM) 10K type strain sequencing project: providing services to taxonomists for standard genome sequencing and annotation.</title>
        <authorList>
            <consortium name="The Broad Institute Genomics Platform"/>
            <consortium name="The Broad Institute Genome Sequencing Center for Infectious Disease"/>
            <person name="Wu L."/>
            <person name="Ma J."/>
        </authorList>
    </citation>
    <scope>NUCLEOTIDE SEQUENCE [LARGE SCALE GENOMIC DNA]</scope>
    <source>
        <strain evidence="5">CGMCC 1.12766</strain>
    </source>
</reference>
<dbReference type="Pfam" id="PF12770">
    <property type="entry name" value="CHAT"/>
    <property type="match status" value="1"/>
</dbReference>
<proteinExistence type="predicted"/>
<keyword evidence="5" id="KW-1185">Reference proteome</keyword>
<evidence type="ECO:0000256" key="1">
    <source>
        <dbReference type="SAM" id="MobiDB-lite"/>
    </source>
</evidence>
<comment type="caution">
    <text evidence="4">The sequence shown here is derived from an EMBL/GenBank/DDBJ whole genome shotgun (WGS) entry which is preliminary data.</text>
</comment>
<sequence length="594" mass="62014">MHALKLPYLTTARLVRTLLASTALSVSAMSGAAIAQGSDACTEGSMEYHCLRAEGYWAAQWAIQTSAARALSQVGARFASSDDALGLLVAERRRLADQRSAAESRLYEALAITDASAREEAGTAARSTLEAVSGRLAEIDTILSRDFPEYTQLTSPQPLSVEATQALLRGDEALILILAGDRSTFVFAIDQEGIDWARVEITAAELGEAVDLLRQGVDLNHGRGPWNAVAVQASSAASGLPVFDRQAAFRLYQQLLAPVEARLEGKAHVYAVPSGALSSLPLALLVTEPPSGADNEVDALRQTAWLGRRYAMTVLPSPASLRSLTRFGASRASAPFLGVGDPCIGARAGAGCERAPSSSGDRPQRGGGSTRGVFNASASSDGVFMADVEAVRALSALPNTRPELIALAEAFGAHTGRDLLVGDGATEANLRSAAGLSDRQVIAFATHGLIADELPGLTEPALVLTPPAEAREGDDGLLTASEIARDLTLDADWVILSACNTAAPGGAGAESLSGLASAFFYAGARALLVSHWVVDDAAARRITTGTLSAMNANPSAGRAEALRQSMMSMMDDPQFAHPAMWAPFVLVGQNRPAE</sequence>
<feature type="domain" description="CHAT" evidence="3">
    <location>
        <begin position="248"/>
        <end position="589"/>
    </location>
</feature>
<accession>A0ABQ1XFA7</accession>
<dbReference type="RefSeq" id="WP_188450814.1">
    <property type="nucleotide sequence ID" value="NZ_BMFS01000001.1"/>
</dbReference>
<evidence type="ECO:0000256" key="2">
    <source>
        <dbReference type="SAM" id="SignalP"/>
    </source>
</evidence>
<dbReference type="EMBL" id="BMFS01000001">
    <property type="protein sequence ID" value="GGG91434.1"/>
    <property type="molecule type" value="Genomic_DNA"/>
</dbReference>
<gene>
    <name evidence="4" type="ORF">GCM10007420_03410</name>
</gene>
<evidence type="ECO:0000313" key="5">
    <source>
        <dbReference type="Proteomes" id="UP000648722"/>
    </source>
</evidence>
<evidence type="ECO:0000259" key="3">
    <source>
        <dbReference type="Pfam" id="PF12770"/>
    </source>
</evidence>
<organism evidence="4 5">
    <name type="scientific">Glycocaulis albus</name>
    <dbReference type="NCBI Taxonomy" id="1382801"/>
    <lineage>
        <taxon>Bacteria</taxon>
        <taxon>Pseudomonadati</taxon>
        <taxon>Pseudomonadota</taxon>
        <taxon>Alphaproteobacteria</taxon>
        <taxon>Maricaulales</taxon>
        <taxon>Maricaulaceae</taxon>
        <taxon>Glycocaulis</taxon>
    </lineage>
</organism>
<feature type="chain" id="PRO_5046062070" description="CHAT domain-containing protein" evidence="2">
    <location>
        <begin position="36"/>
        <end position="594"/>
    </location>
</feature>
<dbReference type="InterPro" id="IPR024983">
    <property type="entry name" value="CHAT_dom"/>
</dbReference>
<feature type="region of interest" description="Disordered" evidence="1">
    <location>
        <begin position="350"/>
        <end position="373"/>
    </location>
</feature>
<protein>
    <recommendedName>
        <fullName evidence="3">CHAT domain-containing protein</fullName>
    </recommendedName>
</protein>
<feature type="signal peptide" evidence="2">
    <location>
        <begin position="1"/>
        <end position="35"/>
    </location>
</feature>